<reference evidence="1" key="1">
    <citation type="submission" date="2023-11" db="EMBL/GenBank/DDBJ databases">
        <authorList>
            <person name="Poullet M."/>
        </authorList>
    </citation>
    <scope>NUCLEOTIDE SEQUENCE</scope>
    <source>
        <strain evidence="1">E1834</strain>
    </source>
</reference>
<evidence type="ECO:0000313" key="2">
    <source>
        <dbReference type="Proteomes" id="UP001497535"/>
    </source>
</evidence>
<organism evidence="1 2">
    <name type="scientific">Meloidogyne enterolobii</name>
    <name type="common">Root-knot nematode worm</name>
    <name type="synonym">Meloidogyne mayaguensis</name>
    <dbReference type="NCBI Taxonomy" id="390850"/>
    <lineage>
        <taxon>Eukaryota</taxon>
        <taxon>Metazoa</taxon>
        <taxon>Ecdysozoa</taxon>
        <taxon>Nematoda</taxon>
        <taxon>Chromadorea</taxon>
        <taxon>Rhabditida</taxon>
        <taxon>Tylenchina</taxon>
        <taxon>Tylenchomorpha</taxon>
        <taxon>Tylenchoidea</taxon>
        <taxon>Meloidogynidae</taxon>
        <taxon>Meloidogyninae</taxon>
        <taxon>Meloidogyne</taxon>
    </lineage>
</organism>
<gene>
    <name evidence="1" type="ORF">MENTE1834_LOCUS39274</name>
</gene>
<keyword evidence="2" id="KW-1185">Reference proteome</keyword>
<accession>A0ACB1AK89</accession>
<sequence>MVPSIDLYCILSPNFKLNGRAENVENIQKGRSKITKYQLANIYNPKVKFSVWHEDLGNLNRDEPLFMVRIDKMKEQD</sequence>
<comment type="caution">
    <text evidence="1">The sequence shown here is derived from an EMBL/GenBank/DDBJ whole genome shotgun (WGS) entry which is preliminary data.</text>
</comment>
<proteinExistence type="predicted"/>
<protein>
    <submittedName>
        <fullName evidence="1">Uncharacterized protein</fullName>
    </submittedName>
</protein>
<evidence type="ECO:0000313" key="1">
    <source>
        <dbReference type="EMBL" id="CAK5091436.1"/>
    </source>
</evidence>
<dbReference type="EMBL" id="CAVMJV010000088">
    <property type="protein sequence ID" value="CAK5091436.1"/>
    <property type="molecule type" value="Genomic_DNA"/>
</dbReference>
<dbReference type="Proteomes" id="UP001497535">
    <property type="component" value="Unassembled WGS sequence"/>
</dbReference>
<name>A0ACB1AK89_MELEN</name>